<dbReference type="VEuPathDB" id="TriTrypDB:LpyrH10_06_4850"/>
<feature type="transmembrane region" description="Helical" evidence="1">
    <location>
        <begin position="367"/>
        <end position="388"/>
    </location>
</feature>
<reference evidence="2 3" key="1">
    <citation type="submission" date="2015-07" db="EMBL/GenBank/DDBJ databases">
        <title>High-quality genome of monoxenous trypanosomatid Leptomonas pyrrhocoris.</title>
        <authorList>
            <person name="Flegontov P."/>
            <person name="Butenko A."/>
            <person name="Firsov S."/>
            <person name="Vlcek C."/>
            <person name="Logacheva M.D."/>
            <person name="Field M."/>
            <person name="Filatov D."/>
            <person name="Flegontova O."/>
            <person name="Gerasimov E."/>
            <person name="Jackson A.P."/>
            <person name="Kelly S."/>
            <person name="Opperdoes F."/>
            <person name="O'Reilly A."/>
            <person name="Votypka J."/>
            <person name="Yurchenko V."/>
            <person name="Lukes J."/>
        </authorList>
    </citation>
    <scope>NUCLEOTIDE SEQUENCE [LARGE SCALE GENOMIC DNA]</scope>
    <source>
        <strain evidence="2">H10</strain>
    </source>
</reference>
<keyword evidence="3" id="KW-1185">Reference proteome</keyword>
<feature type="transmembrane region" description="Helical" evidence="1">
    <location>
        <begin position="340"/>
        <end position="361"/>
    </location>
</feature>
<feature type="transmembrane region" description="Helical" evidence="1">
    <location>
        <begin position="28"/>
        <end position="47"/>
    </location>
</feature>
<name>A0A0N0VFU1_LEPPY</name>
<evidence type="ECO:0000313" key="2">
    <source>
        <dbReference type="EMBL" id="KPA81861.1"/>
    </source>
</evidence>
<sequence>MVTFDSVSPDTAVVTPVPAKVFRYVQTWLPFALQGLAVLLYAVILCINDNTRHAHAAKLLLLFCFLLVLLASFLRRLSPFLFSEIGCYRYDRVSGVVTRLLPNTRQSWIAVMTLAVVTMGLPLYMYLFTHYTCEKYVYGFAMFSLSRSPWSIFFAAPIGLLLCGAVMCICGALVMLPLGGRNALYVAEWQNRLRVWIRLVSWLPLTLLLLTLFLCGRALQCNGPLGRFGLSADSAACRTGLSLLGGCVVWLFIAVAYIGLDVGLGYVRFLGGGPIGYYALEPRVDGLFCELLVWTLKVTAAMVTLVDPIAADLAVAVLFSGLFAFACFRHTATVEVLEELIRCSVLTVAVTCVVSLCVTSQRIPAVVTGLVVLLCWVGTVGAATAFYLRRFGWAFFGSGREVTADIIVL</sequence>
<keyword evidence="1" id="KW-1133">Transmembrane helix</keyword>
<organism evidence="2 3">
    <name type="scientific">Leptomonas pyrrhocoris</name>
    <name type="common">Firebug parasite</name>
    <dbReference type="NCBI Taxonomy" id="157538"/>
    <lineage>
        <taxon>Eukaryota</taxon>
        <taxon>Discoba</taxon>
        <taxon>Euglenozoa</taxon>
        <taxon>Kinetoplastea</taxon>
        <taxon>Metakinetoplastina</taxon>
        <taxon>Trypanosomatida</taxon>
        <taxon>Trypanosomatidae</taxon>
        <taxon>Leishmaniinae</taxon>
        <taxon>Leptomonas</taxon>
    </lineage>
</organism>
<evidence type="ECO:0000313" key="3">
    <source>
        <dbReference type="Proteomes" id="UP000037923"/>
    </source>
</evidence>
<keyword evidence="1" id="KW-0812">Transmembrane</keyword>
<feature type="transmembrane region" description="Helical" evidence="1">
    <location>
        <begin position="108"/>
        <end position="129"/>
    </location>
</feature>
<feature type="transmembrane region" description="Helical" evidence="1">
    <location>
        <begin position="59"/>
        <end position="75"/>
    </location>
</feature>
<dbReference type="OrthoDB" id="272583at2759"/>
<dbReference type="AlphaFoldDB" id="A0A0N0VFU1"/>
<feature type="transmembrane region" description="Helical" evidence="1">
    <location>
        <begin position="196"/>
        <end position="219"/>
    </location>
</feature>
<feature type="transmembrane region" description="Helical" evidence="1">
    <location>
        <begin position="240"/>
        <end position="260"/>
    </location>
</feature>
<protein>
    <submittedName>
        <fullName evidence="2">Uncharacterized protein</fullName>
    </submittedName>
</protein>
<dbReference type="EMBL" id="LGTL01000006">
    <property type="protein sequence ID" value="KPA81861.1"/>
    <property type="molecule type" value="Genomic_DNA"/>
</dbReference>
<feature type="transmembrane region" description="Helical" evidence="1">
    <location>
        <begin position="150"/>
        <end position="176"/>
    </location>
</feature>
<keyword evidence="1" id="KW-0472">Membrane</keyword>
<feature type="transmembrane region" description="Helical" evidence="1">
    <location>
        <begin position="309"/>
        <end position="328"/>
    </location>
</feature>
<proteinExistence type="predicted"/>
<dbReference type="OMA" id="FCELLVW"/>
<dbReference type="RefSeq" id="XP_015660300.1">
    <property type="nucleotide sequence ID" value="XM_015801680.1"/>
</dbReference>
<gene>
    <name evidence="2" type="ORF">ABB37_04115</name>
</gene>
<accession>A0A0N0VFU1</accession>
<dbReference type="Proteomes" id="UP000037923">
    <property type="component" value="Unassembled WGS sequence"/>
</dbReference>
<dbReference type="GeneID" id="26904406"/>
<evidence type="ECO:0000256" key="1">
    <source>
        <dbReference type="SAM" id="Phobius"/>
    </source>
</evidence>
<comment type="caution">
    <text evidence="2">The sequence shown here is derived from an EMBL/GenBank/DDBJ whole genome shotgun (WGS) entry which is preliminary data.</text>
</comment>